<keyword evidence="6" id="KW-1185">Reference proteome</keyword>
<evidence type="ECO:0000256" key="1">
    <source>
        <dbReference type="ARBA" id="ARBA00022723"/>
    </source>
</evidence>
<name>K5WFT3_PHACS</name>
<organism evidence="5 6">
    <name type="scientific">Phanerochaete carnosa (strain HHB-10118-sp)</name>
    <name type="common">White-rot fungus</name>
    <name type="synonym">Peniophora carnosa</name>
    <dbReference type="NCBI Taxonomy" id="650164"/>
    <lineage>
        <taxon>Eukaryota</taxon>
        <taxon>Fungi</taxon>
        <taxon>Dikarya</taxon>
        <taxon>Basidiomycota</taxon>
        <taxon>Agaricomycotina</taxon>
        <taxon>Agaricomycetes</taxon>
        <taxon>Polyporales</taxon>
        <taxon>Phanerochaetaceae</taxon>
        <taxon>Phanerochaete</taxon>
    </lineage>
</organism>
<gene>
    <name evidence="5" type="ORF">PHACADRAFT_188983</name>
</gene>
<dbReference type="OrthoDB" id="2122982at2759"/>
<dbReference type="Gene3D" id="3.30.60.90">
    <property type="match status" value="1"/>
</dbReference>
<dbReference type="HOGENOM" id="CLU_004050_1_0_1"/>
<sequence>MSNEADMDGSLARASTSLKVSTATDTTRSSRQTSVIGELLFRSKAMFVLAFSVGMLSAMQAEASNPTLQAIAPVAAQTVQLAQSQIDSLSSTCKILTNALDDLTKIHPFVSAAVLAFKTALQFEMTRRQNDKRIMLIQVKMNDMLSVLLILRPIAQGERASDGKTIEERLSGRITKIADDIEKYSAICDTFSKKKTVVKLFRSLEWEGKLEGFIKIFEDHRRALRDDLAIFSSVGIHQVNETLATVSLHVERTDNKASTLLLLQALRSPVDRELIREIELNGGADKVLKDENLMRKLIERSGDKDAQGDGKTSSKDVQASTLKEIIRDVNKSFADMAQENEELFSRKFKAQQEVLKEEMSTIARRESDRVIGAFTSGPHNRIIDKDLYEVWKESGWKGTTKARSLVLSLREYFAERHRANTQKERQALKDIHEIVASSGEPDSTKVQEIAQVTSRDILPEDEWALEYITISRIQPLLEAFDDDASSLVSVSEVNAFSNARPKDWSLAKWMAYWAAGFPLTLSYYFRRIQLLLARIAIMVQEVRKSSPGNNIIIDYFQNDIWPTYCLDRILAGAYNGLELTELDDHLFDRFRDYSVIYSVDALDTLQFVVGSARLEKNLFPLIYLLLHRVWHVLRHARKVSLHPQELVNIVGSLGKIYGAACTRAEHLTAMCKLQNLDPKEQLRKFSYGIYYYCKYADDTEVSNSSEYLSAIYFQSKSKAEGRFLTVYNLWFLYRHFKVCNITYTDLDIVKEDEPPEPLLYPEQDLDPHVEIYDEGEVQYTPISDGHSAVWSGHTSTKQFDGTFTGRFSVGVLYLTLPADGGGGDGVVTGSGMDGTGDFTVTGKLQGSAISFNKERASGIQRYSGTLSVECDEIVGIFGTLNDFGNFDTVLEDSAVLGRFELHVAPIRFSYLEPSQEALAANRARALWRFAIDSILNVVRIKAGHFKWSYLKDRRRIRQRFIKLYGRLDANAFPGLPSYQTALSADESEELASLAALCSKQDLQLYRKLSLIIRRRQAVHWGLYCDACSSDIVSARYSCLDCLHIDTETGKLMEILSDTIDLCPSCALEPATRQSDKKSHLPSHAIYQLRNPTSRREEWDLALQARELVVSSRATGLPTLWSLLATLPLMDSIIIADEKAEPTTYNCHYCREALQAPFWHCIDCAGNAYICMKCKVEKEDALAQEDELSFAAYAFAMAASRSNAANSGDAQSSAANNTGEDREDDPAQPPLNDAEGAGSSNLAAVNGEAAEESEATPAEDTSASKEEGAASDIEAGGGDAADRPKRGSGDESGSAGLAVHSFKHNLLLYQRASKELAETTSNGSVKETLLKLQERFSSFDNRLERLEALLDNL</sequence>
<evidence type="ECO:0000256" key="4">
    <source>
        <dbReference type="SAM" id="MobiDB-lite"/>
    </source>
</evidence>
<evidence type="ECO:0000256" key="3">
    <source>
        <dbReference type="ARBA" id="ARBA00022833"/>
    </source>
</evidence>
<dbReference type="KEGG" id="pco:PHACADRAFT_188983"/>
<protein>
    <submittedName>
        <fullName evidence="5">Uncharacterized protein</fullName>
    </submittedName>
</protein>
<dbReference type="STRING" id="650164.K5WFT3"/>
<keyword evidence="2" id="KW-0863">Zinc-finger</keyword>
<feature type="compositionally biased region" description="Basic and acidic residues" evidence="4">
    <location>
        <begin position="1279"/>
        <end position="1288"/>
    </location>
</feature>
<feature type="compositionally biased region" description="Polar residues" evidence="4">
    <location>
        <begin position="1207"/>
        <end position="1217"/>
    </location>
</feature>
<evidence type="ECO:0000256" key="2">
    <source>
        <dbReference type="ARBA" id="ARBA00022771"/>
    </source>
</evidence>
<dbReference type="Proteomes" id="UP000008370">
    <property type="component" value="Unassembled WGS sequence"/>
</dbReference>
<dbReference type="InterPro" id="IPR043145">
    <property type="entry name" value="Znf_ZZ_sf"/>
</dbReference>
<dbReference type="RefSeq" id="XP_007402391.1">
    <property type="nucleotide sequence ID" value="XM_007402329.1"/>
</dbReference>
<dbReference type="GO" id="GO:0008270">
    <property type="term" value="F:zinc ion binding"/>
    <property type="evidence" value="ECO:0007669"/>
    <property type="project" value="UniProtKB-KW"/>
</dbReference>
<evidence type="ECO:0000313" key="6">
    <source>
        <dbReference type="Proteomes" id="UP000008370"/>
    </source>
</evidence>
<dbReference type="EMBL" id="JH930571">
    <property type="protein sequence ID" value="EKM49057.1"/>
    <property type="molecule type" value="Genomic_DNA"/>
</dbReference>
<feature type="region of interest" description="Disordered" evidence="4">
    <location>
        <begin position="1203"/>
        <end position="1295"/>
    </location>
</feature>
<dbReference type="GeneID" id="18910524"/>
<keyword evidence="1" id="KW-0479">Metal-binding</keyword>
<accession>K5WFT3</accession>
<keyword evidence="3" id="KW-0862">Zinc</keyword>
<proteinExistence type="predicted"/>
<reference evidence="5 6" key="1">
    <citation type="journal article" date="2012" name="BMC Genomics">
        <title>Comparative genomics of the white-rot fungi, Phanerochaete carnosa and P. chrysosporium, to elucidate the genetic basis of the distinct wood types they colonize.</title>
        <authorList>
            <person name="Suzuki H."/>
            <person name="MacDonald J."/>
            <person name="Syed K."/>
            <person name="Salamov A."/>
            <person name="Hori C."/>
            <person name="Aerts A."/>
            <person name="Henrissat B."/>
            <person name="Wiebenga A."/>
            <person name="vanKuyk P.A."/>
            <person name="Barry K."/>
            <person name="Lindquist E."/>
            <person name="LaButti K."/>
            <person name="Lapidus A."/>
            <person name="Lucas S."/>
            <person name="Coutinho P."/>
            <person name="Gong Y."/>
            <person name="Samejima M."/>
            <person name="Mahadevan R."/>
            <person name="Abou-Zaid M."/>
            <person name="de Vries R.P."/>
            <person name="Igarashi K."/>
            <person name="Yadav J.S."/>
            <person name="Grigoriev I.V."/>
            <person name="Master E.R."/>
        </authorList>
    </citation>
    <scope>NUCLEOTIDE SEQUENCE [LARGE SCALE GENOMIC DNA]</scope>
    <source>
        <strain evidence="5 6">HHB-10118-sp</strain>
    </source>
</reference>
<dbReference type="SUPFAM" id="SSF57850">
    <property type="entry name" value="RING/U-box"/>
    <property type="match status" value="1"/>
</dbReference>
<dbReference type="InParanoid" id="K5WFT3"/>
<feature type="non-terminal residue" evidence="5">
    <location>
        <position position="1352"/>
    </location>
</feature>
<evidence type="ECO:0000313" key="5">
    <source>
        <dbReference type="EMBL" id="EKM49057.1"/>
    </source>
</evidence>